<dbReference type="InParanoid" id="Q0UTU1"/>
<evidence type="ECO:0000256" key="1">
    <source>
        <dbReference type="SAM" id="MobiDB-lite"/>
    </source>
</evidence>
<dbReference type="EMBL" id="CH445331">
    <property type="protein sequence ID" value="EAT87214.1"/>
    <property type="molecule type" value="Genomic_DNA"/>
</dbReference>
<sequence>MTQFRRPSIQSTSLVMDFANMDSRFQDIPRAPHDHGSDLQQAPPL</sequence>
<evidence type="ECO:0000313" key="2">
    <source>
        <dbReference type="EMBL" id="EAT87214.1"/>
    </source>
</evidence>
<feature type="region of interest" description="Disordered" evidence="1">
    <location>
        <begin position="25"/>
        <end position="45"/>
    </location>
</feature>
<accession>Q0UTU1</accession>
<dbReference type="KEGG" id="pno:SNOG_04823"/>
<organism evidence="2 3">
    <name type="scientific">Phaeosphaeria nodorum (strain SN15 / ATCC MYA-4574 / FGSC 10173)</name>
    <name type="common">Glume blotch fungus</name>
    <name type="synonym">Parastagonospora nodorum</name>
    <dbReference type="NCBI Taxonomy" id="321614"/>
    <lineage>
        <taxon>Eukaryota</taxon>
        <taxon>Fungi</taxon>
        <taxon>Dikarya</taxon>
        <taxon>Ascomycota</taxon>
        <taxon>Pezizomycotina</taxon>
        <taxon>Dothideomycetes</taxon>
        <taxon>Pleosporomycetidae</taxon>
        <taxon>Pleosporales</taxon>
        <taxon>Pleosporineae</taxon>
        <taxon>Phaeosphaeriaceae</taxon>
        <taxon>Parastagonospora</taxon>
    </lineage>
</organism>
<dbReference type="Proteomes" id="UP000001055">
    <property type="component" value="Unassembled WGS sequence"/>
</dbReference>
<proteinExistence type="predicted"/>
<feature type="compositionally biased region" description="Basic and acidic residues" evidence="1">
    <location>
        <begin position="25"/>
        <end position="37"/>
    </location>
</feature>
<dbReference type="AlphaFoldDB" id="Q0UTU1"/>
<dbReference type="RefSeq" id="XP_001795236.1">
    <property type="nucleotide sequence ID" value="XM_001795184.1"/>
</dbReference>
<dbReference type="GeneID" id="5972111"/>
<gene>
    <name evidence="2" type="ORF">SNOG_04823</name>
</gene>
<evidence type="ECO:0000313" key="3">
    <source>
        <dbReference type="Proteomes" id="UP000001055"/>
    </source>
</evidence>
<reference evidence="3" key="1">
    <citation type="journal article" date="2007" name="Plant Cell">
        <title>Dothideomycete-plant interactions illuminated by genome sequencing and EST analysis of the wheat pathogen Stagonospora nodorum.</title>
        <authorList>
            <person name="Hane J.K."/>
            <person name="Lowe R.G."/>
            <person name="Solomon P.S."/>
            <person name="Tan K.C."/>
            <person name="Schoch C.L."/>
            <person name="Spatafora J.W."/>
            <person name="Crous P.W."/>
            <person name="Kodira C."/>
            <person name="Birren B.W."/>
            <person name="Galagan J.E."/>
            <person name="Torriani S.F."/>
            <person name="McDonald B.A."/>
            <person name="Oliver R.P."/>
        </authorList>
    </citation>
    <scope>NUCLEOTIDE SEQUENCE [LARGE SCALE GENOMIC DNA]</scope>
    <source>
        <strain evidence="3">SN15 / ATCC MYA-4574 / FGSC 10173</strain>
    </source>
</reference>
<protein>
    <submittedName>
        <fullName evidence="2">Uncharacterized protein</fullName>
    </submittedName>
</protein>
<name>Q0UTU1_PHANO</name>